<name>A0A1G6X3U5_9SPHI</name>
<sequence length="401" mass="45964">MNNVVFKICIITHTHLSRNPRVLKEALALAEAGYEVHLLNSIYSKVLAAADLALLNGASIHIEHIADLSENNFRSFVHRAVKKAGNLLIKYSNWETCYALGYAPKLYIQKSKKIKADLYICHQELPLYIGTKLLKAGLNVAFDIEDWHAEDLLKEAVSSRPVKLLRKLEAFALKNGKYCTTTSEALAEQLAIRYRVQQPKVIYNSFQVDQQILKREKEIKFPIKLIWFSLNIGKGRGLEEFIKIINRLRVAVEFHLIGEIEPAYQQEIQKLIDKKFNAFFHPPVPTAQMEQTLSKFDVGLAIELHQPKNREFTITNKFFQYVQSGLPIIATNTSGQQEIFKKFNPGILIDFNKPDDIALEKWLNNLEAINTAKTNSQEMAYAYDWKIQKTKLLNLVKYALS</sequence>
<accession>A0A1G6X3U5</accession>
<dbReference type="EMBL" id="FMZH01000007">
    <property type="protein sequence ID" value="SDD71975.1"/>
    <property type="molecule type" value="Genomic_DNA"/>
</dbReference>
<dbReference type="GO" id="GO:0009103">
    <property type="term" value="P:lipopolysaccharide biosynthetic process"/>
    <property type="evidence" value="ECO:0007669"/>
    <property type="project" value="TreeGrafter"/>
</dbReference>
<dbReference type="RefSeq" id="WP_090770462.1">
    <property type="nucleotide sequence ID" value="NZ_FMZH01000007.1"/>
</dbReference>
<evidence type="ECO:0000256" key="1">
    <source>
        <dbReference type="ARBA" id="ARBA00022679"/>
    </source>
</evidence>
<reference evidence="3" key="1">
    <citation type="submission" date="2016-10" db="EMBL/GenBank/DDBJ databases">
        <authorList>
            <person name="Varghese N."/>
            <person name="Submissions S."/>
        </authorList>
    </citation>
    <scope>NUCLEOTIDE SEQUENCE [LARGE SCALE GENOMIC DNA]</scope>
    <source>
        <strain evidence="3">DSM 18609</strain>
    </source>
</reference>
<dbReference type="Proteomes" id="UP000199455">
    <property type="component" value="Unassembled WGS sequence"/>
</dbReference>
<dbReference type="AlphaFoldDB" id="A0A1G6X3U5"/>
<protein>
    <submittedName>
        <fullName evidence="2">Glycosyltransferase involved in cell wall bisynthesis</fullName>
    </submittedName>
</protein>
<dbReference type="PANTHER" id="PTHR46401:SF2">
    <property type="entry name" value="GLYCOSYLTRANSFERASE WBBK-RELATED"/>
    <property type="match status" value="1"/>
</dbReference>
<gene>
    <name evidence="2" type="ORF">SAMN04488024_107197</name>
</gene>
<keyword evidence="1 2" id="KW-0808">Transferase</keyword>
<dbReference type="SUPFAM" id="SSF53756">
    <property type="entry name" value="UDP-Glycosyltransferase/glycogen phosphorylase"/>
    <property type="match status" value="1"/>
</dbReference>
<dbReference type="GO" id="GO:0016757">
    <property type="term" value="F:glycosyltransferase activity"/>
    <property type="evidence" value="ECO:0007669"/>
    <property type="project" value="TreeGrafter"/>
</dbReference>
<organism evidence="2 3">
    <name type="scientific">Pedobacter soli</name>
    <dbReference type="NCBI Taxonomy" id="390242"/>
    <lineage>
        <taxon>Bacteria</taxon>
        <taxon>Pseudomonadati</taxon>
        <taxon>Bacteroidota</taxon>
        <taxon>Sphingobacteriia</taxon>
        <taxon>Sphingobacteriales</taxon>
        <taxon>Sphingobacteriaceae</taxon>
        <taxon>Pedobacter</taxon>
    </lineage>
</organism>
<dbReference type="PANTHER" id="PTHR46401">
    <property type="entry name" value="GLYCOSYLTRANSFERASE WBBK-RELATED"/>
    <property type="match status" value="1"/>
</dbReference>
<keyword evidence="3" id="KW-1185">Reference proteome</keyword>
<dbReference type="Gene3D" id="3.40.50.2000">
    <property type="entry name" value="Glycogen Phosphorylase B"/>
    <property type="match status" value="2"/>
</dbReference>
<proteinExistence type="predicted"/>
<dbReference type="Pfam" id="PF13692">
    <property type="entry name" value="Glyco_trans_1_4"/>
    <property type="match status" value="1"/>
</dbReference>
<dbReference type="STRING" id="390242.SAMN04488024_107197"/>
<evidence type="ECO:0000313" key="3">
    <source>
        <dbReference type="Proteomes" id="UP000199455"/>
    </source>
</evidence>
<evidence type="ECO:0000313" key="2">
    <source>
        <dbReference type="EMBL" id="SDD71975.1"/>
    </source>
</evidence>